<evidence type="ECO:0000256" key="5">
    <source>
        <dbReference type="ARBA" id="ARBA00023163"/>
    </source>
</evidence>
<evidence type="ECO:0000256" key="6">
    <source>
        <dbReference type="PROSITE-ProRule" id="PRU00169"/>
    </source>
</evidence>
<evidence type="ECO:0000259" key="8">
    <source>
        <dbReference type="PROSITE" id="PS50110"/>
    </source>
</evidence>
<feature type="modified residue" description="4-aspartylphosphate" evidence="6">
    <location>
        <position position="52"/>
    </location>
</feature>
<evidence type="ECO:0000256" key="3">
    <source>
        <dbReference type="ARBA" id="ARBA00023015"/>
    </source>
</evidence>
<evidence type="ECO:0000256" key="4">
    <source>
        <dbReference type="ARBA" id="ARBA00023125"/>
    </source>
</evidence>
<keyword evidence="1 6" id="KW-0597">Phosphoprotein</keyword>
<dbReference type="GO" id="GO:0005829">
    <property type="term" value="C:cytosol"/>
    <property type="evidence" value="ECO:0007669"/>
    <property type="project" value="TreeGrafter"/>
</dbReference>
<dbReference type="SMART" id="SM00862">
    <property type="entry name" value="Trans_reg_C"/>
    <property type="match status" value="1"/>
</dbReference>
<comment type="caution">
    <text evidence="10">The sequence shown here is derived from an EMBL/GenBank/DDBJ whole genome shotgun (WGS) entry which is preliminary data.</text>
</comment>
<dbReference type="Proteomes" id="UP000307201">
    <property type="component" value="Unassembled WGS sequence"/>
</dbReference>
<reference evidence="10 11" key="1">
    <citation type="submission" date="2019-05" db="EMBL/GenBank/DDBJ databases">
        <title>The metagenome of a microbial culture collection derived from dairy environment covers the genomic content of the human microbiome.</title>
        <authorList>
            <person name="Roder T."/>
            <person name="Wuthrich D."/>
            <person name="Sattari Z."/>
            <person name="Von Ah U."/>
            <person name="Bar C."/>
            <person name="Ronchi F."/>
            <person name="Macpherson A.J."/>
            <person name="Ganal-Vonarburg S.C."/>
            <person name="Bruggmann R."/>
            <person name="Vergeres G."/>
        </authorList>
    </citation>
    <scope>NUCLEOTIDE SEQUENCE [LARGE SCALE GENOMIC DNA]</scope>
    <source>
        <strain evidence="10 11">FAM 24235</strain>
    </source>
</reference>
<dbReference type="Pfam" id="PF00486">
    <property type="entry name" value="Trans_reg_C"/>
    <property type="match status" value="1"/>
</dbReference>
<gene>
    <name evidence="10" type="ORF">FEZ48_10895</name>
</gene>
<protein>
    <submittedName>
        <fullName evidence="10">Response regulator transcription factor</fullName>
    </submittedName>
</protein>
<keyword evidence="5" id="KW-0804">Transcription</keyword>
<dbReference type="SUPFAM" id="SSF46894">
    <property type="entry name" value="C-terminal effector domain of the bipartite response regulators"/>
    <property type="match status" value="1"/>
</dbReference>
<dbReference type="GO" id="GO:0032993">
    <property type="term" value="C:protein-DNA complex"/>
    <property type="evidence" value="ECO:0007669"/>
    <property type="project" value="TreeGrafter"/>
</dbReference>
<feature type="DNA-binding region" description="OmpR/PhoB-type" evidence="7">
    <location>
        <begin position="126"/>
        <end position="224"/>
    </location>
</feature>
<dbReference type="EMBL" id="VBTE01000038">
    <property type="protein sequence ID" value="TLQ06136.1"/>
    <property type="molecule type" value="Genomic_DNA"/>
</dbReference>
<evidence type="ECO:0000256" key="2">
    <source>
        <dbReference type="ARBA" id="ARBA00023012"/>
    </source>
</evidence>
<organism evidence="10 11">
    <name type="scientific">Marinilactibacillus psychrotolerans</name>
    <dbReference type="NCBI Taxonomy" id="191770"/>
    <lineage>
        <taxon>Bacteria</taxon>
        <taxon>Bacillati</taxon>
        <taxon>Bacillota</taxon>
        <taxon>Bacilli</taxon>
        <taxon>Lactobacillales</taxon>
        <taxon>Carnobacteriaceae</taxon>
        <taxon>Marinilactibacillus</taxon>
    </lineage>
</organism>
<evidence type="ECO:0000313" key="11">
    <source>
        <dbReference type="Proteomes" id="UP000307201"/>
    </source>
</evidence>
<name>A0A5R9C0D3_9LACT</name>
<accession>A0A5R9C0D3</accession>
<proteinExistence type="predicted"/>
<evidence type="ECO:0000259" key="9">
    <source>
        <dbReference type="PROSITE" id="PS51755"/>
    </source>
</evidence>
<dbReference type="PROSITE" id="PS51755">
    <property type="entry name" value="OMPR_PHOB"/>
    <property type="match status" value="1"/>
</dbReference>
<dbReference type="PROSITE" id="PS50110">
    <property type="entry name" value="RESPONSE_REGULATORY"/>
    <property type="match status" value="1"/>
</dbReference>
<dbReference type="InterPro" id="IPR036388">
    <property type="entry name" value="WH-like_DNA-bd_sf"/>
</dbReference>
<dbReference type="InterPro" id="IPR001867">
    <property type="entry name" value="OmpR/PhoB-type_DNA-bd"/>
</dbReference>
<dbReference type="AlphaFoldDB" id="A0A5R9C0D3"/>
<dbReference type="Gene3D" id="3.40.50.2300">
    <property type="match status" value="1"/>
</dbReference>
<sequence>MLKIFIVEDDLEIAGRIKNHLEKWGYEAKIATDFRKIITEFINFGPQLVLMDVSLPFYSGYYWCEEIREISNTPVIFVSSALDNLNIIRAIDFGADDYITKPFDFVILTAKIQAILRRTYGFGENADLLEHKGLIFNVSDFTLTFKDRKEELTKNEAKILQKLMENKGKIVKRDQLMISLWKSESFVEDSALYANINRLRNKLKGMGLENFITTKKGEGYIIEV</sequence>
<dbReference type="GO" id="GO:0000976">
    <property type="term" value="F:transcription cis-regulatory region binding"/>
    <property type="evidence" value="ECO:0007669"/>
    <property type="project" value="TreeGrafter"/>
</dbReference>
<dbReference type="SMART" id="SM00448">
    <property type="entry name" value="REC"/>
    <property type="match status" value="1"/>
</dbReference>
<dbReference type="Gene3D" id="1.10.10.10">
    <property type="entry name" value="Winged helix-like DNA-binding domain superfamily/Winged helix DNA-binding domain"/>
    <property type="match status" value="1"/>
</dbReference>
<dbReference type="OrthoDB" id="9790442at2"/>
<dbReference type="Gene3D" id="6.10.250.690">
    <property type="match status" value="1"/>
</dbReference>
<evidence type="ECO:0000313" key="10">
    <source>
        <dbReference type="EMBL" id="TLQ06136.1"/>
    </source>
</evidence>
<feature type="domain" description="Response regulatory" evidence="8">
    <location>
        <begin position="3"/>
        <end position="116"/>
    </location>
</feature>
<dbReference type="CDD" id="cd00383">
    <property type="entry name" value="trans_reg_C"/>
    <property type="match status" value="1"/>
</dbReference>
<dbReference type="GO" id="GO:0000156">
    <property type="term" value="F:phosphorelay response regulator activity"/>
    <property type="evidence" value="ECO:0007669"/>
    <property type="project" value="TreeGrafter"/>
</dbReference>
<dbReference type="Pfam" id="PF00072">
    <property type="entry name" value="Response_reg"/>
    <property type="match status" value="1"/>
</dbReference>
<dbReference type="PANTHER" id="PTHR48111">
    <property type="entry name" value="REGULATOR OF RPOS"/>
    <property type="match status" value="1"/>
</dbReference>
<dbReference type="GO" id="GO:0006355">
    <property type="term" value="P:regulation of DNA-templated transcription"/>
    <property type="evidence" value="ECO:0007669"/>
    <property type="project" value="InterPro"/>
</dbReference>
<evidence type="ECO:0000256" key="7">
    <source>
        <dbReference type="PROSITE-ProRule" id="PRU01091"/>
    </source>
</evidence>
<dbReference type="SUPFAM" id="SSF52172">
    <property type="entry name" value="CheY-like"/>
    <property type="match status" value="1"/>
</dbReference>
<feature type="domain" description="OmpR/PhoB-type" evidence="9">
    <location>
        <begin position="126"/>
        <end position="224"/>
    </location>
</feature>
<dbReference type="PANTHER" id="PTHR48111:SF43">
    <property type="entry name" value="STAGE 0 SPORULATION PROTEIN A HOMOLOG"/>
    <property type="match status" value="1"/>
</dbReference>
<keyword evidence="3" id="KW-0805">Transcription regulation</keyword>
<evidence type="ECO:0000256" key="1">
    <source>
        <dbReference type="ARBA" id="ARBA00022553"/>
    </source>
</evidence>
<keyword evidence="4 7" id="KW-0238">DNA-binding</keyword>
<dbReference type="InterPro" id="IPR039420">
    <property type="entry name" value="WalR-like"/>
</dbReference>
<dbReference type="InterPro" id="IPR001789">
    <property type="entry name" value="Sig_transdc_resp-reg_receiver"/>
</dbReference>
<keyword evidence="2" id="KW-0902">Two-component regulatory system</keyword>
<dbReference type="InterPro" id="IPR011006">
    <property type="entry name" value="CheY-like_superfamily"/>
</dbReference>
<dbReference type="InterPro" id="IPR016032">
    <property type="entry name" value="Sig_transdc_resp-reg_C-effctor"/>
</dbReference>